<evidence type="ECO:0000313" key="2">
    <source>
        <dbReference type="EMBL" id="CAD8779551.1"/>
    </source>
</evidence>
<dbReference type="EMBL" id="HBFN01002630">
    <property type="protein sequence ID" value="CAD8779551.1"/>
    <property type="molecule type" value="Transcribed_RNA"/>
</dbReference>
<protein>
    <submittedName>
        <fullName evidence="2">Uncharacterized protein</fullName>
    </submittedName>
</protein>
<dbReference type="AlphaFoldDB" id="A0A7S0VBT5"/>
<reference evidence="2" key="1">
    <citation type="submission" date="2021-01" db="EMBL/GenBank/DDBJ databases">
        <authorList>
            <person name="Corre E."/>
            <person name="Pelletier E."/>
            <person name="Niang G."/>
            <person name="Scheremetjew M."/>
            <person name="Finn R."/>
            <person name="Kale V."/>
            <person name="Holt S."/>
            <person name="Cochrane G."/>
            <person name="Meng A."/>
            <person name="Brown T."/>
            <person name="Cohen L."/>
        </authorList>
    </citation>
    <scope>NUCLEOTIDE SEQUENCE</scope>
    <source>
        <strain evidence="2">CCMP443</strain>
    </source>
</reference>
<gene>
    <name evidence="2" type="ORF">HTEP1355_LOCUS1610</name>
</gene>
<proteinExistence type="predicted"/>
<evidence type="ECO:0000256" key="1">
    <source>
        <dbReference type="SAM" id="MobiDB-lite"/>
    </source>
</evidence>
<accession>A0A7S0VBT5</accession>
<sequence length="100" mass="10543">MFQLLIVSHSGGSWTRNLLPDWWKNGSGGNSQYTGPGTSGDLWDSPTESIPLARVANPYSPTGGGNYMQGSEAYAKGYRRGPGGIHVDSRLPCPATGGIC</sequence>
<feature type="region of interest" description="Disordered" evidence="1">
    <location>
        <begin position="25"/>
        <end position="47"/>
    </location>
</feature>
<name>A0A7S0VBT5_9CRYP</name>
<organism evidence="2">
    <name type="scientific">Hemiselmis tepida</name>
    <dbReference type="NCBI Taxonomy" id="464990"/>
    <lineage>
        <taxon>Eukaryota</taxon>
        <taxon>Cryptophyceae</taxon>
        <taxon>Cryptomonadales</taxon>
        <taxon>Hemiselmidaceae</taxon>
        <taxon>Hemiselmis</taxon>
    </lineage>
</organism>